<accession>A0AAF0U2G7</accession>
<proteinExistence type="predicted"/>
<dbReference type="InterPro" id="IPR053134">
    <property type="entry name" value="RNA-dir_DNA_polymerase"/>
</dbReference>
<sequence>PLELVPVVKDFLEVLPDDLPGIPPEREIDFGIDLLPDTQPISIPPYRMAPAELKELKAQRNDLLDKGFIQPSISPWGASYFSKIDLRSSYHQLRVRGVDVPKTAFRTRYGHFEFLVMSFGLTNAPAAFMNLMNRVFRNFLDSFVIVFIDGILIYSKSEDDHMNHLRIVLQALKDHQLYAKYSKCEFWLRSVAFLGHIISSEGIEVDPKKTDAIKSWPRPLNPSDIRSFLVLAGYYRRFVEGFSSIESPLTALTQKKSKFKLSES</sequence>
<dbReference type="AlphaFoldDB" id="A0AAF0U2G7"/>
<dbReference type="InterPro" id="IPR043502">
    <property type="entry name" value="DNA/RNA_pol_sf"/>
</dbReference>
<dbReference type="SUPFAM" id="SSF56672">
    <property type="entry name" value="DNA/RNA polymerases"/>
    <property type="match status" value="1"/>
</dbReference>
<keyword evidence="3" id="KW-1185">Reference proteome</keyword>
<evidence type="ECO:0000259" key="1">
    <source>
        <dbReference type="Pfam" id="PF00078"/>
    </source>
</evidence>
<dbReference type="InterPro" id="IPR043128">
    <property type="entry name" value="Rev_trsase/Diguanyl_cyclase"/>
</dbReference>
<reference evidence="2" key="1">
    <citation type="submission" date="2023-08" db="EMBL/GenBank/DDBJ databases">
        <title>A de novo genome assembly of Solanum verrucosum Schlechtendal, a Mexican diploid species geographically isolated from the other diploid A-genome species in potato relatives.</title>
        <authorList>
            <person name="Hosaka K."/>
        </authorList>
    </citation>
    <scope>NUCLEOTIDE SEQUENCE</scope>
    <source>
        <tissue evidence="2">Young leaves</tissue>
    </source>
</reference>
<dbReference type="EMBL" id="CP133618">
    <property type="protein sequence ID" value="WMV38068.1"/>
    <property type="molecule type" value="Genomic_DNA"/>
</dbReference>
<protein>
    <recommendedName>
        <fullName evidence="1">Reverse transcriptase domain-containing protein</fullName>
    </recommendedName>
</protein>
<feature type="non-terminal residue" evidence="2">
    <location>
        <position position="1"/>
    </location>
</feature>
<dbReference type="InterPro" id="IPR000477">
    <property type="entry name" value="RT_dom"/>
</dbReference>
<dbReference type="PANTHER" id="PTHR24559">
    <property type="entry name" value="TRANSPOSON TY3-I GAG-POL POLYPROTEIN"/>
    <property type="match status" value="1"/>
</dbReference>
<evidence type="ECO:0000313" key="3">
    <source>
        <dbReference type="Proteomes" id="UP001234989"/>
    </source>
</evidence>
<name>A0AAF0U2G7_SOLVR</name>
<dbReference type="Pfam" id="PF00078">
    <property type="entry name" value="RVT_1"/>
    <property type="match status" value="1"/>
</dbReference>
<evidence type="ECO:0000313" key="2">
    <source>
        <dbReference type="EMBL" id="WMV38068.1"/>
    </source>
</evidence>
<feature type="domain" description="Reverse transcriptase" evidence="1">
    <location>
        <begin position="74"/>
        <end position="198"/>
    </location>
</feature>
<dbReference type="Gene3D" id="3.10.10.10">
    <property type="entry name" value="HIV Type 1 Reverse Transcriptase, subunit A, domain 1"/>
    <property type="match status" value="2"/>
</dbReference>
<dbReference type="PANTHER" id="PTHR24559:SF444">
    <property type="entry name" value="REVERSE TRANSCRIPTASE DOMAIN-CONTAINING PROTEIN"/>
    <property type="match status" value="1"/>
</dbReference>
<gene>
    <name evidence="2" type="ORF">MTR67_031453</name>
</gene>
<organism evidence="2 3">
    <name type="scientific">Solanum verrucosum</name>
    <dbReference type="NCBI Taxonomy" id="315347"/>
    <lineage>
        <taxon>Eukaryota</taxon>
        <taxon>Viridiplantae</taxon>
        <taxon>Streptophyta</taxon>
        <taxon>Embryophyta</taxon>
        <taxon>Tracheophyta</taxon>
        <taxon>Spermatophyta</taxon>
        <taxon>Magnoliopsida</taxon>
        <taxon>eudicotyledons</taxon>
        <taxon>Gunneridae</taxon>
        <taxon>Pentapetalae</taxon>
        <taxon>asterids</taxon>
        <taxon>lamiids</taxon>
        <taxon>Solanales</taxon>
        <taxon>Solanaceae</taxon>
        <taxon>Solanoideae</taxon>
        <taxon>Solaneae</taxon>
        <taxon>Solanum</taxon>
    </lineage>
</organism>
<dbReference type="Proteomes" id="UP001234989">
    <property type="component" value="Chromosome 7"/>
</dbReference>
<dbReference type="Gene3D" id="3.30.70.270">
    <property type="match status" value="2"/>
</dbReference>
<dbReference type="CDD" id="cd01647">
    <property type="entry name" value="RT_LTR"/>
    <property type="match status" value="1"/>
</dbReference>